<accession>A0A8T0RD55</accession>
<evidence type="ECO:0000313" key="2">
    <source>
        <dbReference type="Proteomes" id="UP000823388"/>
    </source>
</evidence>
<keyword evidence="2" id="KW-1185">Reference proteome</keyword>
<evidence type="ECO:0000313" key="1">
    <source>
        <dbReference type="EMBL" id="KAG2583048.1"/>
    </source>
</evidence>
<organism evidence="1 2">
    <name type="scientific">Panicum virgatum</name>
    <name type="common">Blackwell switchgrass</name>
    <dbReference type="NCBI Taxonomy" id="38727"/>
    <lineage>
        <taxon>Eukaryota</taxon>
        <taxon>Viridiplantae</taxon>
        <taxon>Streptophyta</taxon>
        <taxon>Embryophyta</taxon>
        <taxon>Tracheophyta</taxon>
        <taxon>Spermatophyta</taxon>
        <taxon>Magnoliopsida</taxon>
        <taxon>Liliopsida</taxon>
        <taxon>Poales</taxon>
        <taxon>Poaceae</taxon>
        <taxon>PACMAD clade</taxon>
        <taxon>Panicoideae</taxon>
        <taxon>Panicodae</taxon>
        <taxon>Paniceae</taxon>
        <taxon>Panicinae</taxon>
        <taxon>Panicum</taxon>
        <taxon>Panicum sect. Hiantes</taxon>
    </lineage>
</organism>
<protein>
    <submittedName>
        <fullName evidence="1">Uncharacterized protein</fullName>
    </submittedName>
</protein>
<dbReference type="EMBL" id="CM029047">
    <property type="protein sequence ID" value="KAG2583048.1"/>
    <property type="molecule type" value="Genomic_DNA"/>
</dbReference>
<dbReference type="Proteomes" id="UP000823388">
    <property type="component" value="Chromosome 6K"/>
</dbReference>
<reference evidence="1" key="1">
    <citation type="submission" date="2020-05" db="EMBL/GenBank/DDBJ databases">
        <title>WGS assembly of Panicum virgatum.</title>
        <authorList>
            <person name="Lovell J.T."/>
            <person name="Jenkins J."/>
            <person name="Shu S."/>
            <person name="Juenger T.E."/>
            <person name="Schmutz J."/>
        </authorList>
    </citation>
    <scope>NUCLEOTIDE SEQUENCE</scope>
    <source>
        <strain evidence="1">AP13</strain>
    </source>
</reference>
<comment type="caution">
    <text evidence="1">The sequence shown here is derived from an EMBL/GenBank/DDBJ whole genome shotgun (WGS) entry which is preliminary data.</text>
</comment>
<gene>
    <name evidence="1" type="ORF">PVAP13_6KG151748</name>
</gene>
<name>A0A8T0RD55_PANVG</name>
<sequence>MRGGRDGVGEELVEAVAEGVDGDLQIGNALVDLGFPSFEFILRRTHLRHRGLDLNHPLLVFLEHLENTLKLFIRLHGDLKAHLVIVRCQDRVSGTRCYHTSMTWIDSMATRWNWIRFFSGDGKTTTTLPTPACSARLCSGYSLVRVLLHAGR</sequence>
<proteinExistence type="predicted"/>
<dbReference type="AlphaFoldDB" id="A0A8T0RD55"/>